<name>A0ABN8MNV4_9CNID</name>
<evidence type="ECO:0000256" key="2">
    <source>
        <dbReference type="ARBA" id="ARBA00004286"/>
    </source>
</evidence>
<evidence type="ECO:0000259" key="13">
    <source>
        <dbReference type="Pfam" id="PF14911"/>
    </source>
</evidence>
<evidence type="ECO:0000313" key="15">
    <source>
        <dbReference type="Proteomes" id="UP001159405"/>
    </source>
</evidence>
<evidence type="ECO:0000256" key="1">
    <source>
        <dbReference type="ARBA" id="ARBA00004123"/>
    </source>
</evidence>
<evidence type="ECO:0000256" key="5">
    <source>
        <dbReference type="ARBA" id="ARBA00022454"/>
    </source>
</evidence>
<evidence type="ECO:0000256" key="8">
    <source>
        <dbReference type="ARBA" id="ARBA00023204"/>
    </source>
</evidence>
<dbReference type="SUPFAM" id="SSF48371">
    <property type="entry name" value="ARM repeat"/>
    <property type="match status" value="1"/>
</dbReference>
<evidence type="ECO:0000256" key="9">
    <source>
        <dbReference type="ARBA" id="ARBA00023242"/>
    </source>
</evidence>
<feature type="region of interest" description="Disordered" evidence="11">
    <location>
        <begin position="30"/>
        <end position="57"/>
    </location>
</feature>
<reference evidence="14 15" key="1">
    <citation type="submission" date="2022-05" db="EMBL/GenBank/DDBJ databases">
        <authorList>
            <consortium name="Genoscope - CEA"/>
            <person name="William W."/>
        </authorList>
    </citation>
    <scope>NUCLEOTIDE SEQUENCE [LARGE SCALE GENOMIC DNA]</scope>
</reference>
<dbReference type="InterPro" id="IPR029424">
    <property type="entry name" value="MMS22L_C"/>
</dbReference>
<feature type="compositionally biased region" description="Basic and acidic residues" evidence="11">
    <location>
        <begin position="35"/>
        <end position="57"/>
    </location>
</feature>
<dbReference type="Pfam" id="PF14911">
    <property type="entry name" value="MMS22L_C"/>
    <property type="match status" value="1"/>
</dbReference>
<dbReference type="InterPro" id="IPR029425">
    <property type="entry name" value="MMS22L_N"/>
</dbReference>
<keyword evidence="8" id="KW-0234">DNA repair</keyword>
<evidence type="ECO:0000256" key="4">
    <source>
        <dbReference type="ARBA" id="ARBA00021061"/>
    </source>
</evidence>
<evidence type="ECO:0000313" key="14">
    <source>
        <dbReference type="EMBL" id="CAH3032624.1"/>
    </source>
</evidence>
<sequence length="1269" mass="144363">MEKQNVMEFDYTENDLQDLSEWGDSLEFDDLSDQSEAREEPLAKRQKTAEISRDGGDGHVQGAGLVLRIPAEFSCSGNVISSRLKEVPGQSGYLATGIFSAILHSDGVYPNLFNDSVIKLFGANFVMANALPQHMETLFFMLRQQVFKLESDGTITMLTDDVHLRCLELRRKCSKFCAFLLYFVDNYLNVVQESNASDAQLHELFLLPSRLTRQLDELSLFLGRLSSLPTFFTRTNTLSTGTKLRLTAGAHLFHLHLELNWAAIQTLCLLLQKQVQQDSLSPDRFVDVINSLKKYTVSFLWDLIALAASIYNKESQPDLHRVTPFACNCVCELWIMFVHLMDHLSTKTEVESFWSAVSSIMSEILHPKEPEDDSQESSTQSWAQSCAPPGFTVREPGGFCWWLLTHLAPLYWFTDKGVYSQRKKGCVPGNWVLAQDLLKSSLQSSKESHESQRRACLRCCISLSYYWSANSDLILWLWDYFHKRMNDSFLIPGQTLHSFAVTSVTSLSALQWMERCHKRSGETQESTVIPEHESSFTLFLRLVSIHLTKLLQSGALQGWKQIKGRFYSKFHKRRMEELNNTGLCQFIGLFLTLSCVADLEDVANKMCSFLDLLDFSMMQQDKKTSVWKGLFALMLIYKERNVDFGYLAERMSQYFSSVARDYTECSSRDKSHQKDTWRLITLYLDNTQDVFEHKNKQDLSEGSLLADGFQFLFRYCRDNELRYLLMFVQTTLASVTQNSRRKADSSDAARGMWKHLFSHVRSLVYDTQCIQTLPSPLADTLAAFTLSALESHPGEVKELAGVSFSSLFQELGVQDEVSASFCCRFLCHILPCSEAMTAIQAQNLQGNVIHTWFRCLLKLPPSHEGVAEFTRAVAKLPEMEVILRNQNGFGTGESSETSLQLFIASIGRYHSSLTTFDESIQFREKVQRYLGDVMKYVDHVLKNAGPPDLLRLAYHVAGLLTKHCYRIIYSKTQPRCLFPRLVDQFALPLPNSKKPVAPLVMQSIKTHLHQFLQGLACLDFKRDEFIRRKIKQMFTTYFRLFNQMLQTASQSSNITTKNPFMVVLKGSCLASPTPESSDFRQFAIEIVRESFLHLPQPPANLTSTLYFLEQLFKKTLSSSETARNTPVLLTAITGCLLACNQFTPGNEPPEIRRQASEILRMMLKACRTAPEINSRDILLPHLRDFLYSNITRAQGLVFKTFETLATFDPDLMAGLIQAGKQALIQLEQKRGVGADMQLRSSFKSFLSKLGHSGEVAIKAVEEKDTAMQY</sequence>
<feature type="domain" description="Protein MMS22-like N-terminal" evidence="12">
    <location>
        <begin position="70"/>
        <end position="744"/>
    </location>
</feature>
<comment type="similarity">
    <text evidence="3">Belongs to the MMS22 family. MMS22L subfamily.</text>
</comment>
<keyword evidence="5" id="KW-0158">Chromosome</keyword>
<evidence type="ECO:0000256" key="10">
    <source>
        <dbReference type="ARBA" id="ARBA00033326"/>
    </source>
</evidence>
<evidence type="ECO:0000259" key="12">
    <source>
        <dbReference type="Pfam" id="PF14910"/>
    </source>
</evidence>
<evidence type="ECO:0000256" key="3">
    <source>
        <dbReference type="ARBA" id="ARBA00006585"/>
    </source>
</evidence>
<dbReference type="EMBL" id="CALNXK010000001">
    <property type="protein sequence ID" value="CAH3032624.1"/>
    <property type="molecule type" value="Genomic_DNA"/>
</dbReference>
<dbReference type="PANTHER" id="PTHR28547">
    <property type="entry name" value="PROTEIN MMS22-LIKE"/>
    <property type="match status" value="1"/>
</dbReference>
<evidence type="ECO:0000256" key="6">
    <source>
        <dbReference type="ARBA" id="ARBA00022763"/>
    </source>
</evidence>
<evidence type="ECO:0000256" key="7">
    <source>
        <dbReference type="ARBA" id="ARBA00022853"/>
    </source>
</evidence>
<feature type="domain" description="MMS22-like C-terminal" evidence="13">
    <location>
        <begin position="865"/>
        <end position="1249"/>
    </location>
</feature>
<dbReference type="Pfam" id="PF14910">
    <property type="entry name" value="MMS22L_N"/>
    <property type="match status" value="1"/>
</dbReference>
<keyword evidence="7" id="KW-0156">Chromatin regulator</keyword>
<keyword evidence="15" id="KW-1185">Reference proteome</keyword>
<organism evidence="14 15">
    <name type="scientific">Porites lobata</name>
    <dbReference type="NCBI Taxonomy" id="104759"/>
    <lineage>
        <taxon>Eukaryota</taxon>
        <taxon>Metazoa</taxon>
        <taxon>Cnidaria</taxon>
        <taxon>Anthozoa</taxon>
        <taxon>Hexacorallia</taxon>
        <taxon>Scleractinia</taxon>
        <taxon>Fungiina</taxon>
        <taxon>Poritidae</taxon>
        <taxon>Porites</taxon>
    </lineage>
</organism>
<dbReference type="Proteomes" id="UP001159405">
    <property type="component" value="Unassembled WGS sequence"/>
</dbReference>
<comment type="subcellular location">
    <subcellularLocation>
        <location evidence="2">Chromosome</location>
    </subcellularLocation>
    <subcellularLocation>
        <location evidence="1">Nucleus</location>
    </subcellularLocation>
</comment>
<protein>
    <recommendedName>
        <fullName evidence="4">Protein MMS22-like</fullName>
    </recommendedName>
    <alternativeName>
        <fullName evidence="10">Methyl methanesulfonate-sensitivity protein 22-like</fullName>
    </alternativeName>
</protein>
<keyword evidence="6" id="KW-0227">DNA damage</keyword>
<dbReference type="InterPro" id="IPR042320">
    <property type="entry name" value="MMS22-like"/>
</dbReference>
<proteinExistence type="inferred from homology"/>
<dbReference type="InterPro" id="IPR016024">
    <property type="entry name" value="ARM-type_fold"/>
</dbReference>
<accession>A0ABN8MNV4</accession>
<dbReference type="PANTHER" id="PTHR28547:SF1">
    <property type="entry name" value="PROTEIN MMS22-LIKE"/>
    <property type="match status" value="1"/>
</dbReference>
<keyword evidence="9" id="KW-0539">Nucleus</keyword>
<comment type="caution">
    <text evidence="14">The sequence shown here is derived from an EMBL/GenBank/DDBJ whole genome shotgun (WGS) entry which is preliminary data.</text>
</comment>
<evidence type="ECO:0000256" key="11">
    <source>
        <dbReference type="SAM" id="MobiDB-lite"/>
    </source>
</evidence>
<gene>
    <name evidence="14" type="ORF">PLOB_00000102</name>
</gene>